<reference evidence="1 2" key="1">
    <citation type="submission" date="2014-04" db="EMBL/GenBank/DDBJ databases">
        <authorList>
            <consortium name="DOE Joint Genome Institute"/>
            <person name="Kuo A."/>
            <person name="Ruytinx J."/>
            <person name="Rineau F."/>
            <person name="Colpaert J."/>
            <person name="Kohler A."/>
            <person name="Nagy L.G."/>
            <person name="Floudas D."/>
            <person name="Copeland A."/>
            <person name="Barry K.W."/>
            <person name="Cichocki N."/>
            <person name="Veneault-Fourrey C."/>
            <person name="LaButti K."/>
            <person name="Lindquist E.A."/>
            <person name="Lipzen A."/>
            <person name="Lundell T."/>
            <person name="Morin E."/>
            <person name="Murat C."/>
            <person name="Sun H."/>
            <person name="Tunlid A."/>
            <person name="Henrissat B."/>
            <person name="Grigoriev I.V."/>
            <person name="Hibbett D.S."/>
            <person name="Martin F."/>
            <person name="Nordberg H.P."/>
            <person name="Cantor M.N."/>
            <person name="Hua S.X."/>
        </authorList>
    </citation>
    <scope>NUCLEOTIDE SEQUENCE [LARGE SCALE GENOMIC DNA]</scope>
    <source>
        <strain evidence="1 2">UH-Slu-Lm8-n1</strain>
    </source>
</reference>
<dbReference type="HOGENOM" id="CLU_077575_1_0_1"/>
<dbReference type="STRING" id="930992.A0A0D0A483"/>
<protein>
    <submittedName>
        <fullName evidence="1">Uncharacterized protein</fullName>
    </submittedName>
</protein>
<evidence type="ECO:0000313" key="2">
    <source>
        <dbReference type="Proteomes" id="UP000054485"/>
    </source>
</evidence>
<dbReference type="AlphaFoldDB" id="A0A0D0A483"/>
<dbReference type="Proteomes" id="UP000054485">
    <property type="component" value="Unassembled WGS sequence"/>
</dbReference>
<keyword evidence="2" id="KW-1185">Reference proteome</keyword>
<sequence>MNKIIINLYTDDTTIFLNESHNYCDLETILKKWYCVKPNQLKLPLDNNIRIAPDGHPVRLLGAWIDNKTDDTTPWESVLNNINIALKRWKNDYPTLDGKRLIVQMIVGGMTQFLIKAQGFIWDNACTPPINLKQLH</sequence>
<accession>A0A0D0A483</accession>
<dbReference type="InParanoid" id="A0A0D0A483"/>
<proteinExistence type="predicted"/>
<dbReference type="EMBL" id="KN836054">
    <property type="protein sequence ID" value="KIK32999.1"/>
    <property type="molecule type" value="Genomic_DNA"/>
</dbReference>
<reference evidence="2" key="2">
    <citation type="submission" date="2015-01" db="EMBL/GenBank/DDBJ databases">
        <title>Evolutionary Origins and Diversification of the Mycorrhizal Mutualists.</title>
        <authorList>
            <consortium name="DOE Joint Genome Institute"/>
            <consortium name="Mycorrhizal Genomics Consortium"/>
            <person name="Kohler A."/>
            <person name="Kuo A."/>
            <person name="Nagy L.G."/>
            <person name="Floudas D."/>
            <person name="Copeland A."/>
            <person name="Barry K.W."/>
            <person name="Cichocki N."/>
            <person name="Veneault-Fourrey C."/>
            <person name="LaButti K."/>
            <person name="Lindquist E.A."/>
            <person name="Lipzen A."/>
            <person name="Lundell T."/>
            <person name="Morin E."/>
            <person name="Murat C."/>
            <person name="Riley R."/>
            <person name="Ohm R."/>
            <person name="Sun H."/>
            <person name="Tunlid A."/>
            <person name="Henrissat B."/>
            <person name="Grigoriev I.V."/>
            <person name="Hibbett D.S."/>
            <person name="Martin F."/>
        </authorList>
    </citation>
    <scope>NUCLEOTIDE SEQUENCE [LARGE SCALE GENOMIC DNA]</scope>
    <source>
        <strain evidence="2">UH-Slu-Lm8-n1</strain>
    </source>
</reference>
<organism evidence="1 2">
    <name type="scientific">Suillus luteus UH-Slu-Lm8-n1</name>
    <dbReference type="NCBI Taxonomy" id="930992"/>
    <lineage>
        <taxon>Eukaryota</taxon>
        <taxon>Fungi</taxon>
        <taxon>Dikarya</taxon>
        <taxon>Basidiomycota</taxon>
        <taxon>Agaricomycotina</taxon>
        <taxon>Agaricomycetes</taxon>
        <taxon>Agaricomycetidae</taxon>
        <taxon>Boletales</taxon>
        <taxon>Suillineae</taxon>
        <taxon>Suillaceae</taxon>
        <taxon>Suillus</taxon>
    </lineage>
</organism>
<gene>
    <name evidence="1" type="ORF">CY34DRAFT_27120</name>
</gene>
<dbReference type="OrthoDB" id="2205812at2759"/>
<evidence type="ECO:0000313" key="1">
    <source>
        <dbReference type="EMBL" id="KIK32999.1"/>
    </source>
</evidence>
<name>A0A0D0A483_9AGAM</name>